<dbReference type="EMBL" id="JACCBY010000003">
    <property type="protein sequence ID" value="NYD90396.1"/>
    <property type="molecule type" value="Genomic_DNA"/>
</dbReference>
<sequence>MTDRVGDTEHKKAAEQCRKHPDDQDACRYSSFRAGY</sequence>
<keyword evidence="3" id="KW-1185">Reference proteome</keyword>
<evidence type="ECO:0000313" key="2">
    <source>
        <dbReference type="EMBL" id="NYD90396.1"/>
    </source>
</evidence>
<reference evidence="2 3" key="1">
    <citation type="submission" date="2020-08" db="EMBL/GenBank/DDBJ databases">
        <title>The Agave Microbiome: Exploring the role of microbial communities in plant adaptations to desert environments.</title>
        <authorList>
            <person name="Partida-Martinez L.P."/>
        </authorList>
    </citation>
    <scope>NUCLEOTIDE SEQUENCE [LARGE SCALE GENOMIC DNA]</scope>
    <source>
        <strain evidence="2 3">AS2.3</strain>
    </source>
</reference>
<gene>
    <name evidence="2" type="ORF">HD841_002193</name>
</gene>
<accession>A0A7Y9K1Y3</accession>
<organism evidence="2 3">
    <name type="scientific">Sphingomonas melonis</name>
    <dbReference type="NCBI Taxonomy" id="152682"/>
    <lineage>
        <taxon>Bacteria</taxon>
        <taxon>Pseudomonadati</taxon>
        <taxon>Pseudomonadota</taxon>
        <taxon>Alphaproteobacteria</taxon>
        <taxon>Sphingomonadales</taxon>
        <taxon>Sphingomonadaceae</taxon>
        <taxon>Sphingomonas</taxon>
    </lineage>
</organism>
<evidence type="ECO:0000313" key="3">
    <source>
        <dbReference type="Proteomes" id="UP000517753"/>
    </source>
</evidence>
<feature type="region of interest" description="Disordered" evidence="1">
    <location>
        <begin position="1"/>
        <end position="24"/>
    </location>
</feature>
<protein>
    <submittedName>
        <fullName evidence="2">Uncharacterized protein</fullName>
    </submittedName>
</protein>
<dbReference type="Proteomes" id="UP000517753">
    <property type="component" value="Unassembled WGS sequence"/>
</dbReference>
<proteinExistence type="predicted"/>
<dbReference type="AlphaFoldDB" id="A0A7Y9K1Y3"/>
<name>A0A7Y9K1Y3_9SPHN</name>
<evidence type="ECO:0000256" key="1">
    <source>
        <dbReference type="SAM" id="MobiDB-lite"/>
    </source>
</evidence>
<comment type="caution">
    <text evidence="2">The sequence shown here is derived from an EMBL/GenBank/DDBJ whole genome shotgun (WGS) entry which is preliminary data.</text>
</comment>